<sequence>MFLLPVDASGLADVKAYNVLYTLIFKFEEYTKNGARYLKVVSSKITMEPESMTFYFENLFEDKELNDAYSRALTKKSKEIFIMLQYAYGDSYARAYSDIFNNLLSKVPLTELFEGV</sequence>
<dbReference type="AlphaFoldDB" id="A0A8J6HXV6"/>
<dbReference type="InterPro" id="IPR038606">
    <property type="entry name" value="To_sf"/>
</dbReference>
<dbReference type="Pfam" id="PF06585">
    <property type="entry name" value="JHBP"/>
    <property type="match status" value="1"/>
</dbReference>
<evidence type="ECO:0000313" key="1">
    <source>
        <dbReference type="EMBL" id="KAH0822527.1"/>
    </source>
</evidence>
<dbReference type="Proteomes" id="UP000719412">
    <property type="component" value="Unassembled WGS sequence"/>
</dbReference>
<proteinExistence type="predicted"/>
<dbReference type="EMBL" id="JABDTM020001561">
    <property type="protein sequence ID" value="KAH0822527.1"/>
    <property type="molecule type" value="Genomic_DNA"/>
</dbReference>
<dbReference type="PANTHER" id="PTHR11008:SF32">
    <property type="entry name" value="CIRCADIAN CLOCK-CONTROLLED PROTEIN DAYWAKE-RELATED"/>
    <property type="match status" value="1"/>
</dbReference>
<dbReference type="InterPro" id="IPR010562">
    <property type="entry name" value="Haemolymph_juvenile_hormone-bd"/>
</dbReference>
<organism evidence="1 2">
    <name type="scientific">Tenebrio molitor</name>
    <name type="common">Yellow mealworm beetle</name>
    <dbReference type="NCBI Taxonomy" id="7067"/>
    <lineage>
        <taxon>Eukaryota</taxon>
        <taxon>Metazoa</taxon>
        <taxon>Ecdysozoa</taxon>
        <taxon>Arthropoda</taxon>
        <taxon>Hexapoda</taxon>
        <taxon>Insecta</taxon>
        <taxon>Pterygota</taxon>
        <taxon>Neoptera</taxon>
        <taxon>Endopterygota</taxon>
        <taxon>Coleoptera</taxon>
        <taxon>Polyphaga</taxon>
        <taxon>Cucujiformia</taxon>
        <taxon>Tenebrionidae</taxon>
        <taxon>Tenebrio</taxon>
    </lineage>
</organism>
<gene>
    <name evidence="1" type="ORF">GEV33_000264</name>
</gene>
<comment type="caution">
    <text evidence="1">The sequence shown here is derived from an EMBL/GenBank/DDBJ whole genome shotgun (WGS) entry which is preliminary data.</text>
</comment>
<dbReference type="PANTHER" id="PTHR11008">
    <property type="entry name" value="PROTEIN TAKEOUT-LIKE PROTEIN"/>
    <property type="match status" value="1"/>
</dbReference>
<evidence type="ECO:0000313" key="2">
    <source>
        <dbReference type="Proteomes" id="UP000719412"/>
    </source>
</evidence>
<name>A0A8J6HXV6_TENMO</name>
<dbReference type="GO" id="GO:0005615">
    <property type="term" value="C:extracellular space"/>
    <property type="evidence" value="ECO:0007669"/>
    <property type="project" value="TreeGrafter"/>
</dbReference>
<reference evidence="1" key="2">
    <citation type="submission" date="2021-08" db="EMBL/GenBank/DDBJ databases">
        <authorList>
            <person name="Eriksson T."/>
        </authorList>
    </citation>
    <scope>NUCLEOTIDE SEQUENCE</scope>
    <source>
        <strain evidence="1">Stoneville</strain>
        <tissue evidence="1">Whole head</tissue>
    </source>
</reference>
<reference evidence="1" key="1">
    <citation type="journal article" date="2020" name="J Insects Food Feed">
        <title>The yellow mealworm (Tenebrio molitor) genome: a resource for the emerging insects as food and feed industry.</title>
        <authorList>
            <person name="Eriksson T."/>
            <person name="Andere A."/>
            <person name="Kelstrup H."/>
            <person name="Emery V."/>
            <person name="Picard C."/>
        </authorList>
    </citation>
    <scope>NUCLEOTIDE SEQUENCE</scope>
    <source>
        <strain evidence="1">Stoneville</strain>
        <tissue evidence="1">Whole head</tissue>
    </source>
</reference>
<accession>A0A8J6HXV6</accession>
<protein>
    <submittedName>
        <fullName evidence="1">Uncharacterized protein</fullName>
    </submittedName>
</protein>
<dbReference type="Gene3D" id="3.15.10.30">
    <property type="entry name" value="Haemolymph juvenile hormone binding protein"/>
    <property type="match status" value="1"/>
</dbReference>
<keyword evidence="2" id="KW-1185">Reference proteome</keyword>